<keyword evidence="5 13" id="KW-0732">Signal</keyword>
<evidence type="ECO:0000256" key="9">
    <source>
        <dbReference type="ARBA" id="ARBA00023235"/>
    </source>
</evidence>
<dbReference type="PRINTS" id="PR00421">
    <property type="entry name" value="THIOREDOXIN"/>
</dbReference>
<evidence type="ECO:0000256" key="8">
    <source>
        <dbReference type="ARBA" id="ARBA00023157"/>
    </source>
</evidence>
<dbReference type="GO" id="GO:0034976">
    <property type="term" value="P:response to endoplasmic reticulum stress"/>
    <property type="evidence" value="ECO:0007669"/>
    <property type="project" value="TreeGrafter"/>
</dbReference>
<evidence type="ECO:0000256" key="6">
    <source>
        <dbReference type="ARBA" id="ARBA00022737"/>
    </source>
</evidence>
<dbReference type="InterPro" id="IPR005792">
    <property type="entry name" value="Prot_disulphide_isomerase"/>
</dbReference>
<dbReference type="Proteomes" id="UP000616769">
    <property type="component" value="Unassembled WGS sequence"/>
</dbReference>
<keyword evidence="9 13" id="KW-0413">Isomerase</keyword>
<dbReference type="InterPro" id="IPR005788">
    <property type="entry name" value="PDI_thioredoxin-like_dom"/>
</dbReference>
<evidence type="ECO:0000256" key="4">
    <source>
        <dbReference type="ARBA" id="ARBA00012723"/>
    </source>
</evidence>
<dbReference type="CDD" id="cd02961">
    <property type="entry name" value="PDI_a_family"/>
    <property type="match status" value="1"/>
</dbReference>
<organism evidence="14 15">
    <name type="scientific">Sarcoptes scabiei</name>
    <name type="common">Itch mite</name>
    <name type="synonym">Acarus scabiei</name>
    <dbReference type="NCBI Taxonomy" id="52283"/>
    <lineage>
        <taxon>Eukaryota</taxon>
        <taxon>Metazoa</taxon>
        <taxon>Ecdysozoa</taxon>
        <taxon>Arthropoda</taxon>
        <taxon>Chelicerata</taxon>
        <taxon>Arachnida</taxon>
        <taxon>Acari</taxon>
        <taxon>Acariformes</taxon>
        <taxon>Sarcoptiformes</taxon>
        <taxon>Astigmata</taxon>
        <taxon>Psoroptidia</taxon>
        <taxon>Sarcoptoidea</taxon>
        <taxon>Sarcoptidae</taxon>
        <taxon>Sarcoptinae</taxon>
        <taxon>Sarcoptes</taxon>
    </lineage>
</organism>
<dbReference type="InterPro" id="IPR036249">
    <property type="entry name" value="Thioredoxin-like_sf"/>
</dbReference>
<dbReference type="OrthoDB" id="72053at2759"/>
<evidence type="ECO:0000313" key="14">
    <source>
        <dbReference type="EMBL" id="KPM03603.1"/>
    </source>
</evidence>
<evidence type="ECO:0000256" key="1">
    <source>
        <dbReference type="ARBA" id="ARBA00001182"/>
    </source>
</evidence>
<sequence length="546" mass="62975">MFKSLHLIVFSLSLIGTINSLLDHIPREENVLVLTQNNFNDAIKDQLMLVEFYAPWCGHCKSLAPEYAKAAAKLAEDNSNILLAKVDATKETDLAEKYEVRGYPTLKFFKMGKSMEYGGGRTSEEIVRWLLKKTGPAATELTTVEDAKKFQESQEVVVIAYFTSKDGDLSKIYLEVAGENDEIPFGIIYEKSVADSLQILDDKVALFKKFDEKRNDFVEELKADLLKKFIHSSSLPLVVEFSHETAQKIFGGDIKTHNLLFMKKSASDYETNLETYRNVAKDFKGKVLFVVLDVDDDEHEKIMEFFGLKKEEVPSMRLIRLEEEMTKFKPEKDDFSADYIKSFVNGVLDGTIKQHLLSQDLPEDWDKLPVKVLVSSNFDQVAFDKEKNVLVEFYAPWCGHCKQLAPIYDQLAEKYKDSSDIIVAKMDGTANELEHTKINSFPTIKLYKRETNEAIEYNGERTLEGLSKFLESGGDYGRAAEEVKFEKFNLIHFKNFFLPRNPTKKKSNLKLNIKKMNYNYFFVFVLNFIVNKFSFFKWEIFEVIFY</sequence>
<dbReference type="FunFam" id="3.40.30.10:FF:000023">
    <property type="entry name" value="Protein disulfide-isomerase"/>
    <property type="match status" value="1"/>
</dbReference>
<keyword evidence="7" id="KW-0256">Endoplasmic reticulum</keyword>
<keyword evidence="8 11" id="KW-1015">Disulfide bond</keyword>
<dbReference type="PANTHER" id="PTHR18929">
    <property type="entry name" value="PROTEIN DISULFIDE ISOMERASE"/>
    <property type="match status" value="1"/>
</dbReference>
<evidence type="ECO:0000256" key="11">
    <source>
        <dbReference type="PIRSR" id="PIRSR605792-51"/>
    </source>
</evidence>
<dbReference type="FunFam" id="3.40.30.10:FF:000027">
    <property type="entry name" value="protein disulfide-isomerase A2"/>
    <property type="match status" value="1"/>
</dbReference>
<dbReference type="EC" id="5.3.4.1" evidence="4 13"/>
<dbReference type="InterPro" id="IPR017937">
    <property type="entry name" value="Thioredoxin_CS"/>
</dbReference>
<feature type="disulfide bond" description="Redox-active" evidence="11">
    <location>
        <begin position="398"/>
        <end position="401"/>
    </location>
</feature>
<comment type="similarity">
    <text evidence="3 12">Belongs to the protein disulfide isomerase family.</text>
</comment>
<feature type="disulfide bond" description="Redox-active" evidence="11">
    <location>
        <begin position="57"/>
        <end position="60"/>
    </location>
</feature>
<keyword evidence="10 11" id="KW-0676">Redox-active center</keyword>
<dbReference type="CDD" id="cd02982">
    <property type="entry name" value="PDI_b'_family"/>
    <property type="match status" value="1"/>
</dbReference>
<dbReference type="Gene3D" id="3.40.30.10">
    <property type="entry name" value="Glutaredoxin"/>
    <property type="match status" value="4"/>
</dbReference>
<keyword evidence="6" id="KW-0677">Repeat</keyword>
<dbReference type="NCBIfam" id="TIGR01130">
    <property type="entry name" value="ER_PDI_fam"/>
    <property type="match status" value="1"/>
</dbReference>
<evidence type="ECO:0000313" key="15">
    <source>
        <dbReference type="Proteomes" id="UP000616769"/>
    </source>
</evidence>
<dbReference type="SUPFAM" id="SSF52833">
    <property type="entry name" value="Thioredoxin-like"/>
    <property type="match status" value="4"/>
</dbReference>
<evidence type="ECO:0000256" key="5">
    <source>
        <dbReference type="ARBA" id="ARBA00022729"/>
    </source>
</evidence>
<dbReference type="PROSITE" id="PS51352">
    <property type="entry name" value="THIOREDOXIN_2"/>
    <property type="match status" value="2"/>
</dbReference>
<feature type="signal peptide" evidence="13">
    <location>
        <begin position="1"/>
        <end position="20"/>
    </location>
</feature>
<dbReference type="EMBL" id="JXLN01005493">
    <property type="protein sequence ID" value="KPM03603.1"/>
    <property type="molecule type" value="Genomic_DNA"/>
</dbReference>
<dbReference type="FunFam" id="3.40.30.10:FF:000042">
    <property type="entry name" value="protein disulfide-isomerase A2"/>
    <property type="match status" value="1"/>
</dbReference>
<proteinExistence type="inferred from homology"/>
<dbReference type="VEuPathDB" id="VectorBase:SSCA008232"/>
<feature type="chain" id="PRO_5010752047" description="Protein disulfide-isomerase" evidence="13">
    <location>
        <begin position="21"/>
        <end position="546"/>
    </location>
</feature>
<dbReference type="GO" id="GO:0003756">
    <property type="term" value="F:protein disulfide isomerase activity"/>
    <property type="evidence" value="ECO:0007669"/>
    <property type="project" value="UniProtKB-EC"/>
</dbReference>
<evidence type="ECO:0000256" key="2">
    <source>
        <dbReference type="ARBA" id="ARBA00004319"/>
    </source>
</evidence>
<dbReference type="PROSITE" id="PS00194">
    <property type="entry name" value="THIOREDOXIN_1"/>
    <property type="match status" value="2"/>
</dbReference>
<evidence type="ECO:0000256" key="10">
    <source>
        <dbReference type="ARBA" id="ARBA00023284"/>
    </source>
</evidence>
<comment type="subcellular location">
    <subcellularLocation>
        <location evidence="2">Endoplasmic reticulum lumen</location>
    </subcellularLocation>
</comment>
<dbReference type="PANTHER" id="PTHR18929:SF240">
    <property type="entry name" value="PROTEIN DISULFIDE-ISOMERASE"/>
    <property type="match status" value="1"/>
</dbReference>
<accession>A0A131ZY42</accession>
<dbReference type="GO" id="GO:0005788">
    <property type="term" value="C:endoplasmic reticulum lumen"/>
    <property type="evidence" value="ECO:0007669"/>
    <property type="project" value="UniProtKB-SubCell"/>
</dbReference>
<evidence type="ECO:0000256" key="7">
    <source>
        <dbReference type="ARBA" id="ARBA00022824"/>
    </source>
</evidence>
<protein>
    <recommendedName>
        <fullName evidence="4 13">Protein disulfide-isomerase</fullName>
        <ecNumber evidence="4 13">5.3.4.1</ecNumber>
    </recommendedName>
</protein>
<evidence type="ECO:0000256" key="13">
    <source>
        <dbReference type="RuleBase" id="RU361130"/>
    </source>
</evidence>
<evidence type="ECO:0000256" key="3">
    <source>
        <dbReference type="ARBA" id="ARBA00006347"/>
    </source>
</evidence>
<dbReference type="GO" id="GO:0006457">
    <property type="term" value="P:protein folding"/>
    <property type="evidence" value="ECO:0007669"/>
    <property type="project" value="TreeGrafter"/>
</dbReference>
<dbReference type="FunFam" id="3.40.30.10:FF:000030">
    <property type="entry name" value="Protein disulfide-isomerase"/>
    <property type="match status" value="1"/>
</dbReference>
<dbReference type="InterPro" id="IPR013766">
    <property type="entry name" value="Thioredoxin_domain"/>
</dbReference>
<dbReference type="Pfam" id="PF13848">
    <property type="entry name" value="Thioredoxin_6"/>
    <property type="match status" value="1"/>
</dbReference>
<comment type="caution">
    <text evidence="14">The sequence shown here is derived from an EMBL/GenBank/DDBJ whole genome shotgun (WGS) entry which is preliminary data.</text>
</comment>
<comment type="catalytic activity">
    <reaction evidence="1 13">
        <text>Catalyzes the rearrangement of -S-S- bonds in proteins.</text>
        <dbReference type="EC" id="5.3.4.1"/>
    </reaction>
</comment>
<dbReference type="NCBIfam" id="TIGR01126">
    <property type="entry name" value="pdi_dom"/>
    <property type="match status" value="2"/>
</dbReference>
<dbReference type="AlphaFoldDB" id="A0A131ZY42"/>
<name>A0A131ZY42_SARSC</name>
<dbReference type="CDD" id="cd02995">
    <property type="entry name" value="PDI_a_PDI_a'_C"/>
    <property type="match status" value="1"/>
</dbReference>
<gene>
    <name evidence="14" type="ORF">QR98_0020360</name>
</gene>
<dbReference type="CDD" id="cd02981">
    <property type="entry name" value="PDI_b_family"/>
    <property type="match status" value="1"/>
</dbReference>
<dbReference type="Pfam" id="PF00085">
    <property type="entry name" value="Thioredoxin"/>
    <property type="match status" value="2"/>
</dbReference>
<evidence type="ECO:0000256" key="12">
    <source>
        <dbReference type="RuleBase" id="RU004208"/>
    </source>
</evidence>
<reference evidence="14 15" key="1">
    <citation type="journal article" date="2015" name="Parasit. Vectors">
        <title>Draft genome of the scabies mite.</title>
        <authorList>
            <person name="Rider S.D.Jr."/>
            <person name="Morgan M.S."/>
            <person name="Arlian L.G."/>
        </authorList>
    </citation>
    <scope>NUCLEOTIDE SEQUENCE [LARGE SCALE GENOMIC DNA]</scope>
    <source>
        <strain evidence="14">Arlian Lab</strain>
    </source>
</reference>